<dbReference type="AlphaFoldDB" id="A0A1G6PX54"/>
<gene>
    <name evidence="3" type="ORF">SAMN05421732_11545</name>
</gene>
<keyword evidence="4" id="KW-1185">Reference proteome</keyword>
<proteinExistence type="predicted"/>
<dbReference type="OrthoDB" id="6712999at2"/>
<dbReference type="Proteomes" id="UP000243468">
    <property type="component" value="Unassembled WGS sequence"/>
</dbReference>
<dbReference type="RefSeq" id="WP_092820973.1">
    <property type="nucleotide sequence ID" value="NZ_BAABKJ010000012.1"/>
</dbReference>
<evidence type="ECO:0000313" key="4">
    <source>
        <dbReference type="Proteomes" id="UP000243468"/>
    </source>
</evidence>
<feature type="compositionally biased region" description="Low complexity" evidence="1">
    <location>
        <begin position="59"/>
        <end position="76"/>
    </location>
</feature>
<keyword evidence="2" id="KW-0732">Signal</keyword>
<evidence type="ECO:0008006" key="5">
    <source>
        <dbReference type="Google" id="ProtNLM"/>
    </source>
</evidence>
<protein>
    <recommendedName>
        <fullName evidence="5">Lipoprotein</fullName>
    </recommendedName>
</protein>
<evidence type="ECO:0000256" key="1">
    <source>
        <dbReference type="SAM" id="MobiDB-lite"/>
    </source>
</evidence>
<name>A0A1G6PX54_9GAMM</name>
<evidence type="ECO:0000313" key="3">
    <source>
        <dbReference type="EMBL" id="SDC84234.1"/>
    </source>
</evidence>
<evidence type="ECO:0000256" key="2">
    <source>
        <dbReference type="SAM" id="SignalP"/>
    </source>
</evidence>
<feature type="chain" id="PRO_5017465096" description="Lipoprotein" evidence="2">
    <location>
        <begin position="25"/>
        <end position="76"/>
    </location>
</feature>
<dbReference type="EMBL" id="FMYO01000015">
    <property type="protein sequence ID" value="SDC84234.1"/>
    <property type="molecule type" value="Genomic_DNA"/>
</dbReference>
<sequence>MKKTALLSLSVIAVSLTAVGCTSAETTQNPETAQVTTGLGVSTQAQPGGIGVQADTSVHAGATHSGSASQSSQAAQ</sequence>
<dbReference type="PROSITE" id="PS51257">
    <property type="entry name" value="PROKAR_LIPOPROTEIN"/>
    <property type="match status" value="1"/>
</dbReference>
<reference evidence="4" key="1">
    <citation type="submission" date="2016-09" db="EMBL/GenBank/DDBJ databases">
        <authorList>
            <person name="Varghese N."/>
            <person name="Submissions S."/>
        </authorList>
    </citation>
    <scope>NUCLEOTIDE SEQUENCE [LARGE SCALE GENOMIC DNA]</scope>
    <source>
        <strain evidence="4">ANC 4667</strain>
    </source>
</reference>
<organism evidence="3 4">
    <name type="scientific">Acinetobacter kookii</name>
    <dbReference type="NCBI Taxonomy" id="1226327"/>
    <lineage>
        <taxon>Bacteria</taxon>
        <taxon>Pseudomonadati</taxon>
        <taxon>Pseudomonadota</taxon>
        <taxon>Gammaproteobacteria</taxon>
        <taxon>Moraxellales</taxon>
        <taxon>Moraxellaceae</taxon>
        <taxon>Acinetobacter</taxon>
    </lineage>
</organism>
<feature type="signal peptide" evidence="2">
    <location>
        <begin position="1"/>
        <end position="24"/>
    </location>
</feature>
<accession>A0A1G6PX54</accession>
<feature type="region of interest" description="Disordered" evidence="1">
    <location>
        <begin position="45"/>
        <end position="76"/>
    </location>
</feature>